<evidence type="ECO:0000256" key="5">
    <source>
        <dbReference type="SAM" id="MobiDB-lite"/>
    </source>
</evidence>
<dbReference type="InterPro" id="IPR045058">
    <property type="entry name" value="GIMA/IAN/Toc"/>
</dbReference>
<dbReference type="InterPro" id="IPR027417">
    <property type="entry name" value="P-loop_NTPase"/>
</dbReference>
<evidence type="ECO:0000256" key="1">
    <source>
        <dbReference type="ARBA" id="ARBA00008535"/>
    </source>
</evidence>
<evidence type="ECO:0000256" key="3">
    <source>
        <dbReference type="ARBA" id="ARBA00023134"/>
    </source>
</evidence>
<dbReference type="Proteomes" id="UP001479290">
    <property type="component" value="Unassembled WGS sequence"/>
</dbReference>
<feature type="compositionally biased region" description="Basic and acidic residues" evidence="5">
    <location>
        <begin position="297"/>
        <end position="306"/>
    </location>
</feature>
<organism evidence="7 8">
    <name type="scientific">Culter alburnus</name>
    <name type="common">Topmouth culter</name>
    <dbReference type="NCBI Taxonomy" id="194366"/>
    <lineage>
        <taxon>Eukaryota</taxon>
        <taxon>Metazoa</taxon>
        <taxon>Chordata</taxon>
        <taxon>Craniata</taxon>
        <taxon>Vertebrata</taxon>
        <taxon>Euteleostomi</taxon>
        <taxon>Actinopterygii</taxon>
        <taxon>Neopterygii</taxon>
        <taxon>Teleostei</taxon>
        <taxon>Ostariophysi</taxon>
        <taxon>Cypriniformes</taxon>
        <taxon>Xenocyprididae</taxon>
        <taxon>Xenocypridinae</taxon>
        <taxon>Culter</taxon>
    </lineage>
</organism>
<dbReference type="Pfam" id="PF04548">
    <property type="entry name" value="AIG1"/>
    <property type="match status" value="1"/>
</dbReference>
<feature type="compositionally biased region" description="Basic and acidic residues" evidence="5">
    <location>
        <begin position="316"/>
        <end position="332"/>
    </location>
</feature>
<dbReference type="InterPro" id="IPR006703">
    <property type="entry name" value="G_AIG1"/>
</dbReference>
<dbReference type="EMBL" id="JAWDJR010000021">
    <property type="protein sequence ID" value="KAK9954931.1"/>
    <property type="molecule type" value="Genomic_DNA"/>
</dbReference>
<sequence length="338" mass="38709">MKTNIFLKHFVIWESFPGSTGSATELRFIILGGDEDLMDRTCDIILRETVERVESETWHRKGHVCGRKITVVKTPSTWMSDMRSCCCFSSRVKSKIKDQMPDYASLVFPGPHAFLLVTGNREVTGREHDLLNTISDVLGEEALDYAMLLIIGRNEPKGISSVRKYVKRVYTLEDNEQSVESLFIETERMTQSKKPTFFIQPSYENLMKKAFLSWEKERYAEIKRETEATKNEQHAKEVNKLKEKLRIAKSEIKIKEDQRKQDLNELKEKSNITEKNLKKNNDRLKCLILNTLIHLKSKDGQQKDEPGAASAQKSLGESREEAAEASGSHESESGGFKL</sequence>
<dbReference type="Gene3D" id="3.40.50.300">
    <property type="entry name" value="P-loop containing nucleotide triphosphate hydrolases"/>
    <property type="match status" value="1"/>
</dbReference>
<protein>
    <recommendedName>
        <fullName evidence="6">AIG1-type G domain-containing protein</fullName>
    </recommendedName>
</protein>
<keyword evidence="2" id="KW-0547">Nucleotide-binding</keyword>
<feature type="domain" description="AIG1-type G" evidence="6">
    <location>
        <begin position="54"/>
        <end position="167"/>
    </location>
</feature>
<gene>
    <name evidence="7" type="ORF">ABG768_014845</name>
</gene>
<reference evidence="7 8" key="1">
    <citation type="submission" date="2024-05" db="EMBL/GenBank/DDBJ databases">
        <title>A high-quality chromosomal-level genome assembly of Topmouth culter (Culter alburnus).</title>
        <authorList>
            <person name="Zhao H."/>
        </authorList>
    </citation>
    <scope>NUCLEOTIDE SEQUENCE [LARGE SCALE GENOMIC DNA]</scope>
    <source>
        <strain evidence="7">CATC2023</strain>
        <tissue evidence="7">Muscle</tissue>
    </source>
</reference>
<comment type="caution">
    <text evidence="7">The sequence shown here is derived from an EMBL/GenBank/DDBJ whole genome shotgun (WGS) entry which is preliminary data.</text>
</comment>
<proteinExistence type="inferred from homology"/>
<comment type="similarity">
    <text evidence="1">Belongs to the TRAFAC class TrmE-Era-EngA-EngB-Septin-like GTPase superfamily. AIG1/Toc34/Toc159-like paraseptin GTPase family. IAN subfamily.</text>
</comment>
<keyword evidence="8" id="KW-1185">Reference proteome</keyword>
<keyword evidence="3" id="KW-0342">GTP-binding</keyword>
<accession>A0AAW1Z0H8</accession>
<evidence type="ECO:0000256" key="2">
    <source>
        <dbReference type="ARBA" id="ARBA00022741"/>
    </source>
</evidence>
<feature type="region of interest" description="Disordered" evidence="5">
    <location>
        <begin position="297"/>
        <end position="338"/>
    </location>
</feature>
<name>A0AAW1Z0H8_CULAL</name>
<dbReference type="AlphaFoldDB" id="A0AAW1Z0H8"/>
<feature type="coiled-coil region" evidence="4">
    <location>
        <begin position="224"/>
        <end position="283"/>
    </location>
</feature>
<dbReference type="GO" id="GO:0005525">
    <property type="term" value="F:GTP binding"/>
    <property type="evidence" value="ECO:0007669"/>
    <property type="project" value="UniProtKB-KW"/>
</dbReference>
<dbReference type="PANTHER" id="PTHR10903:SF170">
    <property type="entry name" value="GTPASE IMAP FAMILY MEMBER 7"/>
    <property type="match status" value="1"/>
</dbReference>
<evidence type="ECO:0000259" key="6">
    <source>
        <dbReference type="Pfam" id="PF04548"/>
    </source>
</evidence>
<keyword evidence="4" id="KW-0175">Coiled coil</keyword>
<evidence type="ECO:0000313" key="7">
    <source>
        <dbReference type="EMBL" id="KAK9954931.1"/>
    </source>
</evidence>
<dbReference type="PANTHER" id="PTHR10903">
    <property type="entry name" value="GTPASE, IMAP FAMILY MEMBER-RELATED"/>
    <property type="match status" value="1"/>
</dbReference>
<evidence type="ECO:0000256" key="4">
    <source>
        <dbReference type="SAM" id="Coils"/>
    </source>
</evidence>
<evidence type="ECO:0000313" key="8">
    <source>
        <dbReference type="Proteomes" id="UP001479290"/>
    </source>
</evidence>